<reference evidence="2" key="2">
    <citation type="submission" date="2020-11" db="EMBL/GenBank/DDBJ databases">
        <authorList>
            <person name="McCartney M.A."/>
            <person name="Auch B."/>
            <person name="Kono T."/>
            <person name="Mallez S."/>
            <person name="Becker A."/>
            <person name="Gohl D.M."/>
            <person name="Silverstein K.A.T."/>
            <person name="Koren S."/>
            <person name="Bechman K.B."/>
            <person name="Herman A."/>
            <person name="Abrahante J.E."/>
            <person name="Garbe J."/>
        </authorList>
    </citation>
    <scope>NUCLEOTIDE SEQUENCE</scope>
    <source>
        <strain evidence="2">Duluth1</strain>
        <tissue evidence="2">Whole animal</tissue>
    </source>
</reference>
<proteinExistence type="predicted"/>
<evidence type="ECO:0000313" key="2">
    <source>
        <dbReference type="EMBL" id="KAH3781171.1"/>
    </source>
</evidence>
<organism evidence="2 3">
    <name type="scientific">Dreissena polymorpha</name>
    <name type="common">Zebra mussel</name>
    <name type="synonym">Mytilus polymorpha</name>
    <dbReference type="NCBI Taxonomy" id="45954"/>
    <lineage>
        <taxon>Eukaryota</taxon>
        <taxon>Metazoa</taxon>
        <taxon>Spiralia</taxon>
        <taxon>Lophotrochozoa</taxon>
        <taxon>Mollusca</taxon>
        <taxon>Bivalvia</taxon>
        <taxon>Autobranchia</taxon>
        <taxon>Heteroconchia</taxon>
        <taxon>Euheterodonta</taxon>
        <taxon>Imparidentia</taxon>
        <taxon>Neoheterodontei</taxon>
        <taxon>Myida</taxon>
        <taxon>Dreissenoidea</taxon>
        <taxon>Dreissenidae</taxon>
        <taxon>Dreissena</taxon>
    </lineage>
</organism>
<sequence>MQGTSPGGRKRPLAPDWSKFGLSQEPVKPTHGGSADAGLEAGYQHVEPGNKNELFQEDQVILVLNVARGRGSFPYMAIVKPC</sequence>
<keyword evidence="3" id="KW-1185">Reference proteome</keyword>
<evidence type="ECO:0000256" key="1">
    <source>
        <dbReference type="SAM" id="MobiDB-lite"/>
    </source>
</evidence>
<feature type="region of interest" description="Disordered" evidence="1">
    <location>
        <begin position="1"/>
        <end position="38"/>
    </location>
</feature>
<dbReference type="EMBL" id="JAIWYP010000008">
    <property type="protein sequence ID" value="KAH3781171.1"/>
    <property type="molecule type" value="Genomic_DNA"/>
</dbReference>
<dbReference type="AlphaFoldDB" id="A0A9D4EK77"/>
<evidence type="ECO:0000313" key="3">
    <source>
        <dbReference type="Proteomes" id="UP000828390"/>
    </source>
</evidence>
<comment type="caution">
    <text evidence="2">The sequence shown here is derived from an EMBL/GenBank/DDBJ whole genome shotgun (WGS) entry which is preliminary data.</text>
</comment>
<name>A0A9D4EK77_DREPO</name>
<dbReference type="Proteomes" id="UP000828390">
    <property type="component" value="Unassembled WGS sequence"/>
</dbReference>
<protein>
    <submittedName>
        <fullName evidence="2">Uncharacterized protein</fullName>
    </submittedName>
</protein>
<accession>A0A9D4EK77</accession>
<reference evidence="2" key="1">
    <citation type="journal article" date="2019" name="bioRxiv">
        <title>The Genome of the Zebra Mussel, Dreissena polymorpha: A Resource for Invasive Species Research.</title>
        <authorList>
            <person name="McCartney M.A."/>
            <person name="Auch B."/>
            <person name="Kono T."/>
            <person name="Mallez S."/>
            <person name="Zhang Y."/>
            <person name="Obille A."/>
            <person name="Becker A."/>
            <person name="Abrahante J.E."/>
            <person name="Garbe J."/>
            <person name="Badalamenti J.P."/>
            <person name="Herman A."/>
            <person name="Mangelson H."/>
            <person name="Liachko I."/>
            <person name="Sullivan S."/>
            <person name="Sone E.D."/>
            <person name="Koren S."/>
            <person name="Silverstein K.A.T."/>
            <person name="Beckman K.B."/>
            <person name="Gohl D.M."/>
        </authorList>
    </citation>
    <scope>NUCLEOTIDE SEQUENCE</scope>
    <source>
        <strain evidence="2">Duluth1</strain>
        <tissue evidence="2">Whole animal</tissue>
    </source>
</reference>
<gene>
    <name evidence="2" type="ORF">DPMN_158997</name>
</gene>